<dbReference type="Proteomes" id="UP000591058">
    <property type="component" value="Unassembled WGS sequence"/>
</dbReference>
<sequence length="323" mass="37669">MAYLMRTSSSFLGENIDFERESYLEGFIFGNPLVLAVSQDSPEGLVPVYIIGRQDMLRLKLRSGITDLTCLIWDPNINKYEIWIFELKVYSNSTDNVKQLTSYIDAVEKDINNEYRADLIQRAKNMVGEKFINPKAKIRGALCAQSFSDEVLHDILEENSNRNEEEKIVAVKIFRFPADNENFIFVERIVGEEKSTTGGPRNYYADIPHWELPKLEKELYKLLKNRKINNPGRFEQLKVFLQFFVDDPSCRVSQQELREKWEEKGLPGKDQGMSVSQFLGYKNSGSLRQMLTWTFTAYMDIKEDYRLRDSKYSEIISKILNKL</sequence>
<dbReference type="EMBL" id="CP017768">
    <property type="protein sequence ID" value="AUB60602.1"/>
    <property type="molecule type" value="Genomic_DNA"/>
</dbReference>
<reference evidence="1 3" key="1">
    <citation type="submission" date="2016-10" db="EMBL/GenBank/DDBJ databases">
        <title>Comparative genomics between deep and shallow subseafloor isolates.</title>
        <authorList>
            <person name="Ishii S."/>
            <person name="Miller J.R."/>
            <person name="Sutton G."/>
            <person name="Suzuki S."/>
            <person name="Methe B."/>
            <person name="Inagaki F."/>
            <person name="Imachi H."/>
        </authorList>
    </citation>
    <scope>NUCLEOTIDE SEQUENCE [LARGE SCALE GENOMIC DNA]</scope>
    <source>
        <strain evidence="1 3">A8p</strain>
    </source>
</reference>
<dbReference type="GeneID" id="35123067"/>
<organism evidence="1 3">
    <name type="scientific">Methanobacterium subterraneum</name>
    <dbReference type="NCBI Taxonomy" id="59277"/>
    <lineage>
        <taxon>Archaea</taxon>
        <taxon>Methanobacteriati</taxon>
        <taxon>Methanobacteriota</taxon>
        <taxon>Methanomada group</taxon>
        <taxon>Methanobacteria</taxon>
        <taxon>Methanobacteriales</taxon>
        <taxon>Methanobacteriaceae</taxon>
        <taxon>Methanobacterium</taxon>
    </lineage>
</organism>
<evidence type="ECO:0000313" key="2">
    <source>
        <dbReference type="EMBL" id="NMO09769.1"/>
    </source>
</evidence>
<proteinExistence type="predicted"/>
<dbReference type="Proteomes" id="UP000232631">
    <property type="component" value="Chromosome"/>
</dbReference>
<name>A0A2H4VRA8_9EURY</name>
<evidence type="ECO:0000313" key="1">
    <source>
        <dbReference type="EMBL" id="AUB60602.1"/>
    </source>
</evidence>
<dbReference type="InterPro" id="IPR011856">
    <property type="entry name" value="tRNA_endonuc-like_dom_sf"/>
</dbReference>
<gene>
    <name evidence="1" type="ORF">BK009_07895</name>
    <name evidence="2" type="ORF">HG719_07990</name>
</gene>
<dbReference type="GO" id="GO:0003676">
    <property type="term" value="F:nucleic acid binding"/>
    <property type="evidence" value="ECO:0007669"/>
    <property type="project" value="InterPro"/>
</dbReference>
<evidence type="ECO:0000313" key="3">
    <source>
        <dbReference type="Proteomes" id="UP000232631"/>
    </source>
</evidence>
<keyword evidence="3" id="KW-1185">Reference proteome</keyword>
<dbReference type="Gene3D" id="3.40.1350.10">
    <property type="match status" value="1"/>
</dbReference>
<dbReference type="RefSeq" id="WP_100907054.1">
    <property type="nucleotide sequence ID" value="NZ_CP017768.1"/>
</dbReference>
<accession>A0A2H4VRA8</accession>
<evidence type="ECO:0000313" key="4">
    <source>
        <dbReference type="Proteomes" id="UP000591058"/>
    </source>
</evidence>
<reference evidence="2 4" key="2">
    <citation type="submission" date="2020-04" db="EMBL/GenBank/DDBJ databases">
        <title>Draft genome of Methanobacterium subterraneum isolated from animal feces.</title>
        <authorList>
            <person name="Ouboter H.T."/>
            <person name="Berger S."/>
            <person name="Gungor E."/>
            <person name="Jetten M.S.M."/>
            <person name="Welte C.U."/>
        </authorList>
    </citation>
    <scope>NUCLEOTIDE SEQUENCE [LARGE SCALE GENOMIC DNA]</scope>
    <source>
        <strain evidence="2">HO_2020</strain>
    </source>
</reference>
<dbReference type="KEGG" id="msub:BK009_07895"/>
<protein>
    <submittedName>
        <fullName evidence="1">Uncharacterized protein</fullName>
    </submittedName>
</protein>
<dbReference type="AlphaFoldDB" id="A0A2H4VRA8"/>
<dbReference type="EMBL" id="JABBYL010000029">
    <property type="protein sequence ID" value="NMO09769.1"/>
    <property type="molecule type" value="Genomic_DNA"/>
</dbReference>